<dbReference type="AlphaFoldDB" id="A0A8T2VKH5"/>
<protein>
    <recommendedName>
        <fullName evidence="4">Wall-associated receptor kinase galacturonan-binding domain-containing protein</fullName>
    </recommendedName>
</protein>
<evidence type="ECO:0000256" key="3">
    <source>
        <dbReference type="SAM" id="SignalP"/>
    </source>
</evidence>
<feature type="signal peptide" evidence="3">
    <location>
        <begin position="1"/>
        <end position="31"/>
    </location>
</feature>
<dbReference type="PANTHER" id="PTHR33355">
    <property type="entry name" value="WALL-ASSOCIATED RECEPTOR KINASE CARBOXY-TERMINAL PROTEIN-RELATED"/>
    <property type="match status" value="1"/>
</dbReference>
<feature type="domain" description="Wall-associated receptor kinase galacturonan-binding" evidence="4">
    <location>
        <begin position="35"/>
        <end position="94"/>
    </location>
</feature>
<dbReference type="Pfam" id="PF13947">
    <property type="entry name" value="GUB_WAK_bind"/>
    <property type="match status" value="1"/>
</dbReference>
<evidence type="ECO:0000313" key="5">
    <source>
        <dbReference type="EMBL" id="KAH7446624.1"/>
    </source>
</evidence>
<evidence type="ECO:0000256" key="2">
    <source>
        <dbReference type="ARBA" id="ARBA00022729"/>
    </source>
</evidence>
<gene>
    <name evidence="5" type="ORF">KP509_01G065700</name>
</gene>
<evidence type="ECO:0000259" key="4">
    <source>
        <dbReference type="Pfam" id="PF13947"/>
    </source>
</evidence>
<comment type="subcellular location">
    <subcellularLocation>
        <location evidence="1">Membrane</location>
        <topology evidence="1">Single-pass membrane protein</topology>
    </subcellularLocation>
</comment>
<dbReference type="GO" id="GO:0030247">
    <property type="term" value="F:polysaccharide binding"/>
    <property type="evidence" value="ECO:0007669"/>
    <property type="project" value="InterPro"/>
</dbReference>
<evidence type="ECO:0000256" key="1">
    <source>
        <dbReference type="ARBA" id="ARBA00004167"/>
    </source>
</evidence>
<name>A0A8T2VKH5_CERRI</name>
<accession>A0A8T2VKH5</accession>
<dbReference type="InterPro" id="IPR025287">
    <property type="entry name" value="WAK_GUB"/>
</dbReference>
<evidence type="ECO:0000313" key="6">
    <source>
        <dbReference type="Proteomes" id="UP000825935"/>
    </source>
</evidence>
<proteinExistence type="predicted"/>
<keyword evidence="6" id="KW-1185">Reference proteome</keyword>
<comment type="caution">
    <text evidence="5">The sequence shown here is derived from an EMBL/GenBank/DDBJ whole genome shotgun (WGS) entry which is preliminary data.</text>
</comment>
<dbReference type="EMBL" id="CM035406">
    <property type="protein sequence ID" value="KAH7446624.1"/>
    <property type="molecule type" value="Genomic_DNA"/>
</dbReference>
<dbReference type="OrthoDB" id="1859308at2759"/>
<organism evidence="5 6">
    <name type="scientific">Ceratopteris richardii</name>
    <name type="common">Triangle waterfern</name>
    <dbReference type="NCBI Taxonomy" id="49495"/>
    <lineage>
        <taxon>Eukaryota</taxon>
        <taxon>Viridiplantae</taxon>
        <taxon>Streptophyta</taxon>
        <taxon>Embryophyta</taxon>
        <taxon>Tracheophyta</taxon>
        <taxon>Polypodiopsida</taxon>
        <taxon>Polypodiidae</taxon>
        <taxon>Polypodiales</taxon>
        <taxon>Pteridineae</taxon>
        <taxon>Pteridaceae</taxon>
        <taxon>Parkerioideae</taxon>
        <taxon>Ceratopteris</taxon>
    </lineage>
</organism>
<feature type="chain" id="PRO_5035841147" description="Wall-associated receptor kinase galacturonan-binding domain-containing protein" evidence="3">
    <location>
        <begin position="32"/>
        <end position="309"/>
    </location>
</feature>
<dbReference type="Proteomes" id="UP000825935">
    <property type="component" value="Chromosome 1"/>
</dbReference>
<sequence length="309" mass="33560">MAFPLSCTFICFSLIVGHSFLPFSGFRVVHGYPACSNTCGGLPIAYPFGTSKGCGNKIFQSYTKCSKGKFYLTTETGQYEVNHIDYQLKSLIVLDKKMSTCSAMRRTTGMGFGLQGGTPFTLQGPHFVLLACIDPASPVQTSPSSICDAQASQLCRNLYSYCPTITKLGLSVNSAIKSCCSLKSNFLQNAPLEIEPKKYGCLSYTSIYRFGPGQGFSSNVQDPNTWSYGVPLLYTVDQVPESCSRCEASHGSCAFDDNSNLICVCSAKLNTSSTCPAGTTSTQEKTTMSRVMIVSIIFIHAYHFIIHLI</sequence>
<reference evidence="5" key="1">
    <citation type="submission" date="2021-08" db="EMBL/GenBank/DDBJ databases">
        <title>WGS assembly of Ceratopteris richardii.</title>
        <authorList>
            <person name="Marchant D.B."/>
            <person name="Chen G."/>
            <person name="Jenkins J."/>
            <person name="Shu S."/>
            <person name="Leebens-Mack J."/>
            <person name="Grimwood J."/>
            <person name="Schmutz J."/>
            <person name="Soltis P."/>
            <person name="Soltis D."/>
            <person name="Chen Z.-H."/>
        </authorList>
    </citation>
    <scope>NUCLEOTIDE SEQUENCE</scope>
    <source>
        <strain evidence="5">Whitten #5841</strain>
        <tissue evidence="5">Leaf</tissue>
    </source>
</reference>
<keyword evidence="2 3" id="KW-0732">Signal</keyword>